<dbReference type="SUPFAM" id="SSF56796">
    <property type="entry name" value="Dehydroquinate synthase-like"/>
    <property type="match status" value="1"/>
</dbReference>
<dbReference type="InterPro" id="IPR018211">
    <property type="entry name" value="ADH_Fe_CS"/>
</dbReference>
<dbReference type="GO" id="GO:0004022">
    <property type="term" value="F:alcohol dehydrogenase (NAD+) activity"/>
    <property type="evidence" value="ECO:0007669"/>
    <property type="project" value="UniProtKB-EC"/>
</dbReference>
<dbReference type="EC" id="1.1.1.1" evidence="7"/>
<reference evidence="7" key="1">
    <citation type="submission" date="2022-01" db="EMBL/GenBank/DDBJ databases">
        <authorList>
            <person name="Lagorce A."/>
        </authorList>
    </citation>
    <scope>NUCLEOTIDE SEQUENCE</scope>
    <source>
        <strain evidence="7">Th15_F1_A12</strain>
    </source>
</reference>
<evidence type="ECO:0000259" key="6">
    <source>
        <dbReference type="Pfam" id="PF25137"/>
    </source>
</evidence>
<feature type="domain" description="Fe-containing alcohol dehydrogenase-like C-terminal" evidence="6">
    <location>
        <begin position="204"/>
        <end position="393"/>
    </location>
</feature>
<dbReference type="PROSITE" id="PS00060">
    <property type="entry name" value="ADH_IRON_2"/>
    <property type="match status" value="1"/>
</dbReference>
<dbReference type="InterPro" id="IPR056798">
    <property type="entry name" value="ADH_Fe_C"/>
</dbReference>
<proteinExistence type="inferred from homology"/>
<dbReference type="Pfam" id="PF00465">
    <property type="entry name" value="Fe-ADH"/>
    <property type="match status" value="1"/>
</dbReference>
<dbReference type="EMBL" id="CAKMUD010000068">
    <property type="protein sequence ID" value="CAH1579976.1"/>
    <property type="molecule type" value="Genomic_DNA"/>
</dbReference>
<comment type="similarity">
    <text evidence="2">Belongs to the iron-containing alcohol dehydrogenase family.</text>
</comment>
<dbReference type="CDD" id="cd08189">
    <property type="entry name" value="Fe-ADH-like"/>
    <property type="match status" value="1"/>
</dbReference>
<dbReference type="AlphaFoldDB" id="A0AAU9QHW5"/>
<name>A0AAU9QHW5_9VIBR</name>
<dbReference type="GO" id="GO:0046872">
    <property type="term" value="F:metal ion binding"/>
    <property type="evidence" value="ECO:0007669"/>
    <property type="project" value="InterPro"/>
</dbReference>
<evidence type="ECO:0000256" key="3">
    <source>
        <dbReference type="ARBA" id="ARBA00023002"/>
    </source>
</evidence>
<dbReference type="RefSeq" id="WP_045421400.1">
    <property type="nucleotide sequence ID" value="NZ_BBKZ01000023.1"/>
</dbReference>
<evidence type="ECO:0000259" key="5">
    <source>
        <dbReference type="Pfam" id="PF00465"/>
    </source>
</evidence>
<gene>
    <name evidence="7" type="ORF">THF1A12_160045</name>
</gene>
<evidence type="ECO:0000313" key="7">
    <source>
        <dbReference type="EMBL" id="CAH1579976.1"/>
    </source>
</evidence>
<evidence type="ECO:0000256" key="2">
    <source>
        <dbReference type="ARBA" id="ARBA00007358"/>
    </source>
</evidence>
<dbReference type="PANTHER" id="PTHR11496:SF102">
    <property type="entry name" value="ALCOHOL DEHYDROGENASE 4"/>
    <property type="match status" value="1"/>
</dbReference>
<comment type="cofactor">
    <cofactor evidence="1">
        <name>Fe cation</name>
        <dbReference type="ChEBI" id="CHEBI:24875"/>
    </cofactor>
</comment>
<dbReference type="Gene3D" id="1.20.1090.10">
    <property type="entry name" value="Dehydroquinate synthase-like - alpha domain"/>
    <property type="match status" value="1"/>
</dbReference>
<keyword evidence="3 7" id="KW-0560">Oxidoreductase</keyword>
<dbReference type="Proteomes" id="UP001295462">
    <property type="component" value="Unassembled WGS sequence"/>
</dbReference>
<dbReference type="Pfam" id="PF25137">
    <property type="entry name" value="ADH_Fe_C"/>
    <property type="match status" value="1"/>
</dbReference>
<evidence type="ECO:0000313" key="8">
    <source>
        <dbReference type="Proteomes" id="UP001295462"/>
    </source>
</evidence>
<dbReference type="FunFam" id="3.40.50.1970:FF:000003">
    <property type="entry name" value="Alcohol dehydrogenase, iron-containing"/>
    <property type="match status" value="1"/>
</dbReference>
<comment type="caution">
    <text evidence="7">The sequence shown here is derived from an EMBL/GenBank/DDBJ whole genome shotgun (WGS) entry which is preliminary data.</text>
</comment>
<feature type="domain" description="Alcohol dehydrogenase iron-type/glycerol dehydrogenase GldA" evidence="5">
    <location>
        <begin position="27"/>
        <end position="192"/>
    </location>
</feature>
<dbReference type="Gene3D" id="3.40.50.1970">
    <property type="match status" value="1"/>
</dbReference>
<protein>
    <submittedName>
        <fullName evidence="7">Alcohol dehydrogenase</fullName>
        <ecNumber evidence="7">1.1.1.1</ecNumber>
    </submittedName>
</protein>
<evidence type="ECO:0000256" key="1">
    <source>
        <dbReference type="ARBA" id="ARBA00001962"/>
    </source>
</evidence>
<dbReference type="InterPro" id="IPR039697">
    <property type="entry name" value="Alcohol_dehydrogenase_Fe"/>
</dbReference>
<organism evidence="7 8">
    <name type="scientific">Vibrio jasicida</name>
    <dbReference type="NCBI Taxonomy" id="766224"/>
    <lineage>
        <taxon>Bacteria</taxon>
        <taxon>Pseudomonadati</taxon>
        <taxon>Pseudomonadota</taxon>
        <taxon>Gammaproteobacteria</taxon>
        <taxon>Vibrionales</taxon>
        <taxon>Vibrionaceae</taxon>
        <taxon>Vibrio</taxon>
    </lineage>
</organism>
<keyword evidence="4" id="KW-0520">NAD</keyword>
<evidence type="ECO:0000256" key="4">
    <source>
        <dbReference type="ARBA" id="ARBA00023027"/>
    </source>
</evidence>
<dbReference type="InterPro" id="IPR001670">
    <property type="entry name" value="ADH_Fe/GldA"/>
</dbReference>
<sequence length="396" mass="42621">MLKHFLYRGYTNGLKVAAHVLPLPKPTLFSGSGSVNELCEAVSDLGFQRLLLVTDEGLVQIGMAEQVAERASSKGLEVVVFSEVKPDPTYDHVERGLDVYLESGCDAILALGGGSAMDCAKVIAAKVTNKRPIKKLAGLFRVWRTPAPLFVIPTTSGTGSEVTIAAVVSDPVTHLKTPLMDPKLVPLMAALDADLLLGLPAKITADTGIDALTHAVEAYVSRNASQETKAYSVAAIKLIFKYLPKVVEQGEDVEARHKMAMASYYAGLAFTKASLGYVHAFAHNLGAKYGLPHGMANGLALLPVLKFSLPEIEPQLIALSDALLGSSADSASAQNFLDRIEELYEVIGIEKHTPVLNSSDTEELVALILKEAHWNYPVPKFMNEQECAQLLSEIRT</sequence>
<dbReference type="PANTHER" id="PTHR11496">
    <property type="entry name" value="ALCOHOL DEHYDROGENASE"/>
    <property type="match status" value="1"/>
</dbReference>
<accession>A0AAU9QHW5</accession>